<dbReference type="Pfam" id="PF04432">
    <property type="entry name" value="FrhB_FdhB_C"/>
    <property type="match status" value="1"/>
</dbReference>
<organism evidence="3 4">
    <name type="scientific">Jannaschia pohangensis</name>
    <dbReference type="NCBI Taxonomy" id="390807"/>
    <lineage>
        <taxon>Bacteria</taxon>
        <taxon>Pseudomonadati</taxon>
        <taxon>Pseudomonadota</taxon>
        <taxon>Alphaproteobacteria</taxon>
        <taxon>Rhodobacterales</taxon>
        <taxon>Roseobacteraceae</taxon>
        <taxon>Jannaschia</taxon>
    </lineage>
</organism>
<feature type="domain" description="Coenzyme F420 hydrogenase/dehydrogenase beta subunit N-terminal" evidence="1">
    <location>
        <begin position="96"/>
        <end position="171"/>
    </location>
</feature>
<accession>A0A1I3TWF3</accession>
<proteinExistence type="predicted"/>
<dbReference type="RefSeq" id="WP_245749306.1">
    <property type="nucleotide sequence ID" value="NZ_FORA01000006.1"/>
</dbReference>
<dbReference type="PANTHER" id="PTHR31332:SF0">
    <property type="entry name" value="7-HYDROXYMETHYL CHLOROPHYLL A REDUCTASE, CHLOROPLASTIC"/>
    <property type="match status" value="1"/>
</dbReference>
<reference evidence="3 4" key="1">
    <citation type="submission" date="2016-10" db="EMBL/GenBank/DDBJ databases">
        <authorList>
            <person name="de Groot N.N."/>
        </authorList>
    </citation>
    <scope>NUCLEOTIDE SEQUENCE [LARGE SCALE GENOMIC DNA]</scope>
    <source>
        <strain evidence="3 4">DSM 19073</strain>
    </source>
</reference>
<evidence type="ECO:0000313" key="4">
    <source>
        <dbReference type="Proteomes" id="UP000199110"/>
    </source>
</evidence>
<dbReference type="InterPro" id="IPR007516">
    <property type="entry name" value="Co_F420_Hydgase/DH_bsu_N"/>
</dbReference>
<dbReference type="PANTHER" id="PTHR31332">
    <property type="entry name" value="7-HYDROXYMETHYL CHLOROPHYLL A REDUCTASE, CHLOROPLASTIC"/>
    <property type="match status" value="1"/>
</dbReference>
<keyword evidence="4" id="KW-1185">Reference proteome</keyword>
<dbReference type="STRING" id="390807.SAMN04488095_3520"/>
<dbReference type="GO" id="GO:0090415">
    <property type="term" value="F:7-hydroxymethyl chlorophyll a reductase activity"/>
    <property type="evidence" value="ECO:0007669"/>
    <property type="project" value="TreeGrafter"/>
</dbReference>
<dbReference type="AlphaFoldDB" id="A0A1I3TWF3"/>
<evidence type="ECO:0000313" key="3">
    <source>
        <dbReference type="EMBL" id="SFJ73996.1"/>
    </source>
</evidence>
<gene>
    <name evidence="3" type="ORF">SAMN04488095_3520</name>
</gene>
<name>A0A1I3TWF3_9RHOB</name>
<evidence type="ECO:0000259" key="2">
    <source>
        <dbReference type="Pfam" id="PF04432"/>
    </source>
</evidence>
<protein>
    <submittedName>
        <fullName evidence="3">Coenzyme F420-reducing hydrogenase, beta subunit</fullName>
    </submittedName>
</protein>
<sequence>METTRPPVLDDAVGTSASLARVAEGDLCTGCGGCAGLYPTALTMRMTDPGFLRPVQVAPLPVGADEAIAATCPGLGQTVTAQGRQDDPLWGPWRSVWTGWSTDEEQRFKGASGGALTALLTHLLRAGVVEAVVQNAPDPENPVGNRTVLTDDPAAFAVTAGSRYAPSAPLDMLPDILADGRRVAFVGKPCDAAALAAMRARDPAIARTIPVIVSFFCGGIPSETGAKEVLSALGVTPDQLESFRYRGKGWPGRATATLKDGSSADMTYHASWGGILSKHVQHRCKICADGTGMAADLVCADAWDVDARGYPTFDERPGESLVLARTSLGEQIAQGAEAAGRLTLKSFDMGTLAAIQPGQRNRRRALRARLAALRILRKPVPVYRGLHLRAASRQNDVRTNLRNFLGTLRRALRP</sequence>
<dbReference type="InterPro" id="IPR007525">
    <property type="entry name" value="FrhB_FdhB_C"/>
</dbReference>
<dbReference type="GO" id="GO:0033354">
    <property type="term" value="P:chlorophyll cycle"/>
    <property type="evidence" value="ECO:0007669"/>
    <property type="project" value="TreeGrafter"/>
</dbReference>
<dbReference type="InterPro" id="IPR045220">
    <property type="entry name" value="FRHB/FDHB/HCAR-like"/>
</dbReference>
<dbReference type="EMBL" id="FORA01000006">
    <property type="protein sequence ID" value="SFJ73996.1"/>
    <property type="molecule type" value="Genomic_DNA"/>
</dbReference>
<dbReference type="Proteomes" id="UP000199110">
    <property type="component" value="Unassembled WGS sequence"/>
</dbReference>
<evidence type="ECO:0000259" key="1">
    <source>
        <dbReference type="Pfam" id="PF04422"/>
    </source>
</evidence>
<feature type="domain" description="Coenzyme F420 hydrogenase/dehydrogenase beta subunit C-terminal" evidence="2">
    <location>
        <begin position="181"/>
        <end position="348"/>
    </location>
</feature>
<dbReference type="Pfam" id="PF04422">
    <property type="entry name" value="FrhB_FdhB_N"/>
    <property type="match status" value="1"/>
</dbReference>